<dbReference type="EMBL" id="JAWDGP010002216">
    <property type="protein sequence ID" value="KAK3784738.1"/>
    <property type="molecule type" value="Genomic_DNA"/>
</dbReference>
<accession>A0AAE1DX39</accession>
<evidence type="ECO:0000256" key="1">
    <source>
        <dbReference type="SAM" id="MobiDB-lite"/>
    </source>
</evidence>
<keyword evidence="3" id="KW-1185">Reference proteome</keyword>
<evidence type="ECO:0000313" key="3">
    <source>
        <dbReference type="Proteomes" id="UP001283361"/>
    </source>
</evidence>
<organism evidence="2 3">
    <name type="scientific">Elysia crispata</name>
    <name type="common">lettuce slug</name>
    <dbReference type="NCBI Taxonomy" id="231223"/>
    <lineage>
        <taxon>Eukaryota</taxon>
        <taxon>Metazoa</taxon>
        <taxon>Spiralia</taxon>
        <taxon>Lophotrochozoa</taxon>
        <taxon>Mollusca</taxon>
        <taxon>Gastropoda</taxon>
        <taxon>Heterobranchia</taxon>
        <taxon>Euthyneura</taxon>
        <taxon>Panpulmonata</taxon>
        <taxon>Sacoglossa</taxon>
        <taxon>Placobranchoidea</taxon>
        <taxon>Plakobranchidae</taxon>
        <taxon>Elysia</taxon>
    </lineage>
</organism>
<comment type="caution">
    <text evidence="2">The sequence shown here is derived from an EMBL/GenBank/DDBJ whole genome shotgun (WGS) entry which is preliminary data.</text>
</comment>
<evidence type="ECO:0000313" key="2">
    <source>
        <dbReference type="EMBL" id="KAK3784738.1"/>
    </source>
</evidence>
<name>A0AAE1DX39_9GAST</name>
<reference evidence="2" key="1">
    <citation type="journal article" date="2023" name="G3 (Bethesda)">
        <title>A reference genome for the long-term kleptoplast-retaining sea slug Elysia crispata morphotype clarki.</title>
        <authorList>
            <person name="Eastman K.E."/>
            <person name="Pendleton A.L."/>
            <person name="Shaikh M.A."/>
            <person name="Suttiyut T."/>
            <person name="Ogas R."/>
            <person name="Tomko P."/>
            <person name="Gavelis G."/>
            <person name="Widhalm J.R."/>
            <person name="Wisecaver J.H."/>
        </authorList>
    </citation>
    <scope>NUCLEOTIDE SEQUENCE</scope>
    <source>
        <strain evidence="2">ECLA1</strain>
    </source>
</reference>
<sequence length="241" mass="27051">MGPRCSPNTRKKENSKAGAQPHTSQSRGTYRLVKSRFDKTCVSLRDGDIVCGFNRGIVGEWAGPLRLACMTEDCLILLWLWTFVESSVDLTRMYKYDNPYGAPVSSVDLTRMYKYDNPYGAPVSSVDLTRMYKYDNPYGAPVSSVDLTRMYKYDNPYGAPVSSVDLTRMYKYDNPYGAPVSSVDLTRMYKYDNPYEAPVSSVGSALDWQYGDSATISGLVWTNIASFESRLTILVPVLMKA</sequence>
<gene>
    <name evidence="2" type="ORF">RRG08_032191</name>
</gene>
<dbReference type="Proteomes" id="UP001283361">
    <property type="component" value="Unassembled WGS sequence"/>
</dbReference>
<protein>
    <submittedName>
        <fullName evidence="2">Uncharacterized protein</fullName>
    </submittedName>
</protein>
<feature type="region of interest" description="Disordered" evidence="1">
    <location>
        <begin position="1"/>
        <end position="27"/>
    </location>
</feature>
<proteinExistence type="predicted"/>
<dbReference type="AlphaFoldDB" id="A0AAE1DX39"/>